<comment type="caution">
    <text evidence="2">The sequence shown here is derived from an EMBL/GenBank/DDBJ whole genome shotgun (WGS) entry which is preliminary data.</text>
</comment>
<reference evidence="2" key="1">
    <citation type="journal article" date="2014" name="Int. J. Syst. Evol. Microbiol.">
        <title>Complete genome sequence of Corynebacterium casei LMG S-19264T (=DSM 44701T), isolated from a smear-ripened cheese.</title>
        <authorList>
            <consortium name="US DOE Joint Genome Institute (JGI-PGF)"/>
            <person name="Walter F."/>
            <person name="Albersmeier A."/>
            <person name="Kalinowski J."/>
            <person name="Ruckert C."/>
        </authorList>
    </citation>
    <scope>NUCLEOTIDE SEQUENCE</scope>
    <source>
        <strain evidence="2">CGMCC 4.7308</strain>
    </source>
</reference>
<reference evidence="2" key="2">
    <citation type="submission" date="2020-09" db="EMBL/GenBank/DDBJ databases">
        <authorList>
            <person name="Sun Q."/>
            <person name="Zhou Y."/>
        </authorList>
    </citation>
    <scope>NUCLEOTIDE SEQUENCE</scope>
    <source>
        <strain evidence="2">CGMCC 4.7308</strain>
    </source>
</reference>
<proteinExistence type="predicted"/>
<accession>A0A917T7N8</accession>
<dbReference type="EMBL" id="BMNA01000010">
    <property type="protein sequence ID" value="GGM12937.1"/>
    <property type="molecule type" value="Genomic_DNA"/>
</dbReference>
<dbReference type="Proteomes" id="UP000655208">
    <property type="component" value="Unassembled WGS sequence"/>
</dbReference>
<name>A0A917T7N8_9ACTN</name>
<feature type="region of interest" description="Disordered" evidence="1">
    <location>
        <begin position="78"/>
        <end position="112"/>
    </location>
</feature>
<sequence>MTTFRARITVDLDVEDDRRLVRSMAEQSAARGRADGARAQLVEPARAARLLLSYLLTFGLLPSLADRGVTGQVVAVEVDRTDATGMDRSSDEQTRGAPEPPGRLNGPSARPW</sequence>
<evidence type="ECO:0000256" key="1">
    <source>
        <dbReference type="SAM" id="MobiDB-lite"/>
    </source>
</evidence>
<organism evidence="2 3">
    <name type="scientific">Nakamurella endophytica</name>
    <dbReference type="NCBI Taxonomy" id="1748367"/>
    <lineage>
        <taxon>Bacteria</taxon>
        <taxon>Bacillati</taxon>
        <taxon>Actinomycetota</taxon>
        <taxon>Actinomycetes</taxon>
        <taxon>Nakamurellales</taxon>
        <taxon>Nakamurellaceae</taxon>
        <taxon>Nakamurella</taxon>
    </lineage>
</organism>
<evidence type="ECO:0000313" key="3">
    <source>
        <dbReference type="Proteomes" id="UP000655208"/>
    </source>
</evidence>
<dbReference type="RefSeq" id="WP_188943961.1">
    <property type="nucleotide sequence ID" value="NZ_BMNA01000010.1"/>
</dbReference>
<gene>
    <name evidence="2" type="ORF">GCM10011594_36070</name>
</gene>
<dbReference type="AlphaFoldDB" id="A0A917T7N8"/>
<evidence type="ECO:0000313" key="2">
    <source>
        <dbReference type="EMBL" id="GGM12937.1"/>
    </source>
</evidence>
<keyword evidence="3" id="KW-1185">Reference proteome</keyword>
<protein>
    <submittedName>
        <fullName evidence="2">Uncharacterized protein</fullName>
    </submittedName>
</protein>